<comment type="catalytic activity">
    <reaction evidence="1 5 6">
        <text>[protein]-peptidylproline (omega=180) = [protein]-peptidylproline (omega=0)</text>
        <dbReference type="Rhea" id="RHEA:16237"/>
        <dbReference type="Rhea" id="RHEA-COMP:10747"/>
        <dbReference type="Rhea" id="RHEA-COMP:10748"/>
        <dbReference type="ChEBI" id="CHEBI:83833"/>
        <dbReference type="ChEBI" id="CHEBI:83834"/>
        <dbReference type="EC" id="5.2.1.8"/>
    </reaction>
</comment>
<keyword evidence="3 5" id="KW-0697">Rotamase</keyword>
<dbReference type="InterPro" id="IPR001179">
    <property type="entry name" value="PPIase_FKBP_dom"/>
</dbReference>
<dbReference type="Proteomes" id="UP000190675">
    <property type="component" value="Chromosome I"/>
</dbReference>
<keyword evidence="4 5" id="KW-0413">Isomerase</keyword>
<dbReference type="PROSITE" id="PS50059">
    <property type="entry name" value="FKBP_PPIASE"/>
    <property type="match status" value="1"/>
</dbReference>
<dbReference type="InterPro" id="IPR046357">
    <property type="entry name" value="PPIase_dom_sf"/>
</dbReference>
<keyword evidence="7" id="KW-0732">Signal</keyword>
<accession>A0A1M5GUV8</accession>
<dbReference type="SUPFAM" id="SSF54534">
    <property type="entry name" value="FKBP-like"/>
    <property type="match status" value="1"/>
</dbReference>
<dbReference type="GO" id="GO:0003755">
    <property type="term" value="F:peptidyl-prolyl cis-trans isomerase activity"/>
    <property type="evidence" value="ECO:0007669"/>
    <property type="project" value="UniProtKB-UniRule"/>
</dbReference>
<evidence type="ECO:0000256" key="2">
    <source>
        <dbReference type="ARBA" id="ARBA00006577"/>
    </source>
</evidence>
<name>A0A1M5GUV8_9BRAD</name>
<sequence length="154" mass="16208">MRRFKHARIPMLAAIAMMVVAAPLACVPTIAAAQTAGKTMTTASGLQIIDTTVGTGASPKPGQTCVMHYTGWLYEDGKKGKKFDSSVDRNEPFEFPIGQHRVIAGWDEGVATMKVGGKRTLIIPPALGYGARGAGGAIPPNATLIFDVELLAVK</sequence>
<dbReference type="OrthoDB" id="9812109at2"/>
<protein>
    <recommendedName>
        <fullName evidence="6">Peptidyl-prolyl cis-trans isomerase</fullName>
        <ecNumber evidence="6">5.2.1.8</ecNumber>
    </recommendedName>
</protein>
<gene>
    <name evidence="9" type="ORF">SAMN05444169_0393</name>
</gene>
<evidence type="ECO:0000256" key="6">
    <source>
        <dbReference type="RuleBase" id="RU003915"/>
    </source>
</evidence>
<comment type="similarity">
    <text evidence="2 6">Belongs to the FKBP-type PPIase family.</text>
</comment>
<evidence type="ECO:0000256" key="3">
    <source>
        <dbReference type="ARBA" id="ARBA00023110"/>
    </source>
</evidence>
<evidence type="ECO:0000313" key="10">
    <source>
        <dbReference type="Proteomes" id="UP000190675"/>
    </source>
</evidence>
<evidence type="ECO:0000256" key="7">
    <source>
        <dbReference type="SAM" id="SignalP"/>
    </source>
</evidence>
<reference evidence="9 10" key="1">
    <citation type="submission" date="2016-11" db="EMBL/GenBank/DDBJ databases">
        <authorList>
            <person name="Jaros S."/>
            <person name="Januszkiewicz K."/>
            <person name="Wedrychowicz H."/>
        </authorList>
    </citation>
    <scope>NUCLEOTIDE SEQUENCE [LARGE SCALE GENOMIC DNA]</scope>
    <source>
        <strain evidence="9 10">GAS242</strain>
    </source>
</reference>
<feature type="signal peptide" evidence="7">
    <location>
        <begin position="1"/>
        <end position="21"/>
    </location>
</feature>
<evidence type="ECO:0000256" key="1">
    <source>
        <dbReference type="ARBA" id="ARBA00000971"/>
    </source>
</evidence>
<evidence type="ECO:0000256" key="5">
    <source>
        <dbReference type="PROSITE-ProRule" id="PRU00277"/>
    </source>
</evidence>
<dbReference type="EC" id="5.2.1.8" evidence="6"/>
<dbReference type="Pfam" id="PF00254">
    <property type="entry name" value="FKBP_C"/>
    <property type="match status" value="1"/>
</dbReference>
<dbReference type="FunFam" id="3.10.50.40:FF:000049">
    <property type="entry name" value="Peptidyl-prolyl cis-trans isomerase"/>
    <property type="match status" value="1"/>
</dbReference>
<dbReference type="PANTHER" id="PTHR43811">
    <property type="entry name" value="FKBP-TYPE PEPTIDYL-PROLYL CIS-TRANS ISOMERASE FKPA"/>
    <property type="match status" value="1"/>
</dbReference>
<dbReference type="AlphaFoldDB" id="A0A1M5GUV8"/>
<dbReference type="Gene3D" id="3.10.50.40">
    <property type="match status" value="1"/>
</dbReference>
<feature type="domain" description="PPIase FKBP-type" evidence="8">
    <location>
        <begin position="62"/>
        <end position="154"/>
    </location>
</feature>
<feature type="chain" id="PRO_5012228982" description="Peptidyl-prolyl cis-trans isomerase" evidence="7">
    <location>
        <begin position="22"/>
        <end position="154"/>
    </location>
</feature>
<evidence type="ECO:0000313" key="9">
    <source>
        <dbReference type="EMBL" id="SHG07483.1"/>
    </source>
</evidence>
<dbReference type="PANTHER" id="PTHR43811:SF19">
    <property type="entry name" value="39 KDA FK506-BINDING NUCLEAR PROTEIN"/>
    <property type="match status" value="1"/>
</dbReference>
<evidence type="ECO:0000256" key="4">
    <source>
        <dbReference type="ARBA" id="ARBA00023235"/>
    </source>
</evidence>
<dbReference type="EMBL" id="LT670818">
    <property type="protein sequence ID" value="SHG07483.1"/>
    <property type="molecule type" value="Genomic_DNA"/>
</dbReference>
<organism evidence="9 10">
    <name type="scientific">Bradyrhizobium erythrophlei</name>
    <dbReference type="NCBI Taxonomy" id="1437360"/>
    <lineage>
        <taxon>Bacteria</taxon>
        <taxon>Pseudomonadati</taxon>
        <taxon>Pseudomonadota</taxon>
        <taxon>Alphaproteobacteria</taxon>
        <taxon>Hyphomicrobiales</taxon>
        <taxon>Nitrobacteraceae</taxon>
        <taxon>Bradyrhizobium</taxon>
    </lineage>
</organism>
<proteinExistence type="inferred from homology"/>
<evidence type="ECO:0000259" key="8">
    <source>
        <dbReference type="PROSITE" id="PS50059"/>
    </source>
</evidence>